<keyword evidence="2" id="KW-0479">Metal-binding</keyword>
<evidence type="ECO:0000256" key="6">
    <source>
        <dbReference type="ARBA" id="ARBA00023139"/>
    </source>
</evidence>
<evidence type="ECO:0000256" key="3">
    <source>
        <dbReference type="ARBA" id="ARBA00022741"/>
    </source>
</evidence>
<dbReference type="InterPro" id="IPR027417">
    <property type="entry name" value="P-loop_NTPase"/>
</dbReference>
<keyword evidence="8" id="KW-0449">Lipoprotein</keyword>
<proteinExistence type="predicted"/>
<dbReference type="InterPro" id="IPR001019">
    <property type="entry name" value="Gprotein_alpha_su"/>
</dbReference>
<keyword evidence="7" id="KW-0807">Transducer</keyword>
<dbReference type="AlphaFoldDB" id="A0A9P5MSL3"/>
<dbReference type="GO" id="GO:0001664">
    <property type="term" value="F:G protein-coupled receptor binding"/>
    <property type="evidence" value="ECO:0007669"/>
    <property type="project" value="TreeGrafter"/>
</dbReference>
<keyword evidence="5" id="KW-0342">GTP-binding</keyword>
<gene>
    <name evidence="9" type="ORF">DFH94DRAFT_653662</name>
</gene>
<sequence length="302" mass="35092">MRIYHGTFTHEELTNFREVIRRILLRNSRSIVMAIRSQNLGPTTRSNEANCEYIMNYRIDTDSPELSSLPKFGRAVQDLWVEEISPMLLDDPSRLTVDDNAAYFFIGAQRIAAEEYVPSSEDIRHAAERGIMETYFNRYRSSIRVLQIYRGQEWEPRKWIHLFEGVTSIIFYASLSDYDKWVVDRDEQTRLHKSFILFDAVVNSVGFHRTSIILLLTDKAEFGTKLHKVPLAQYFPEYAGSTDVDDCVAYILRRFVSLKPPSGRRPLYSHITETRDTQILRLVIASVEDIILQNAIEDSNIL</sequence>
<dbReference type="SMART" id="SM00275">
    <property type="entry name" value="G_alpha"/>
    <property type="match status" value="1"/>
</dbReference>
<evidence type="ECO:0000256" key="7">
    <source>
        <dbReference type="ARBA" id="ARBA00023224"/>
    </source>
</evidence>
<dbReference type="GO" id="GO:0005834">
    <property type="term" value="C:heterotrimeric G-protein complex"/>
    <property type="evidence" value="ECO:0007669"/>
    <property type="project" value="TreeGrafter"/>
</dbReference>
<dbReference type="PANTHER" id="PTHR10218:SF369">
    <property type="entry name" value="GUANINE NUCLEOTIDE-BINDING PROTEIN ALPHA-2 SUBUNIT"/>
    <property type="match status" value="1"/>
</dbReference>
<dbReference type="GO" id="GO:0003924">
    <property type="term" value="F:GTPase activity"/>
    <property type="evidence" value="ECO:0007669"/>
    <property type="project" value="InterPro"/>
</dbReference>
<reference evidence="9" key="1">
    <citation type="submission" date="2019-10" db="EMBL/GenBank/DDBJ databases">
        <authorList>
            <consortium name="DOE Joint Genome Institute"/>
            <person name="Kuo A."/>
            <person name="Miyauchi S."/>
            <person name="Kiss E."/>
            <person name="Drula E."/>
            <person name="Kohler A."/>
            <person name="Sanchez-Garcia M."/>
            <person name="Andreopoulos B."/>
            <person name="Barry K.W."/>
            <person name="Bonito G."/>
            <person name="Buee M."/>
            <person name="Carver A."/>
            <person name="Chen C."/>
            <person name="Cichocki N."/>
            <person name="Clum A."/>
            <person name="Culley D."/>
            <person name="Crous P.W."/>
            <person name="Fauchery L."/>
            <person name="Girlanda M."/>
            <person name="Hayes R."/>
            <person name="Keri Z."/>
            <person name="LaButti K."/>
            <person name="Lipzen A."/>
            <person name="Lombard V."/>
            <person name="Magnuson J."/>
            <person name="Maillard F."/>
            <person name="Morin E."/>
            <person name="Murat C."/>
            <person name="Nolan M."/>
            <person name="Ohm R."/>
            <person name="Pangilinan J."/>
            <person name="Pereira M."/>
            <person name="Perotto S."/>
            <person name="Peter M."/>
            <person name="Riley R."/>
            <person name="Sitrit Y."/>
            <person name="Stielow B."/>
            <person name="Szollosi G."/>
            <person name="Zifcakova L."/>
            <person name="Stursova M."/>
            <person name="Spatafora J.W."/>
            <person name="Tedersoo L."/>
            <person name="Vaario L.-M."/>
            <person name="Yamada A."/>
            <person name="Yan M."/>
            <person name="Wang P."/>
            <person name="Xu J."/>
            <person name="Bruns T."/>
            <person name="Baldrian P."/>
            <person name="Vilgalys R."/>
            <person name="Henrissat B."/>
            <person name="Grigoriev I.V."/>
            <person name="Hibbett D."/>
            <person name="Nagy L.G."/>
            <person name="Martin F.M."/>
        </authorList>
    </citation>
    <scope>NUCLEOTIDE SEQUENCE</scope>
    <source>
        <strain evidence="9">Prilba</strain>
    </source>
</reference>
<evidence type="ECO:0000256" key="1">
    <source>
        <dbReference type="ARBA" id="ARBA00022707"/>
    </source>
</evidence>
<evidence type="ECO:0000256" key="5">
    <source>
        <dbReference type="ARBA" id="ARBA00023134"/>
    </source>
</evidence>
<accession>A0A9P5MSL3</accession>
<evidence type="ECO:0000313" key="10">
    <source>
        <dbReference type="Proteomes" id="UP000759537"/>
    </source>
</evidence>
<keyword evidence="1" id="KW-0519">Myristate</keyword>
<evidence type="ECO:0000313" key="9">
    <source>
        <dbReference type="EMBL" id="KAF8477758.1"/>
    </source>
</evidence>
<dbReference type="OrthoDB" id="5817230at2759"/>
<dbReference type="PROSITE" id="PS51882">
    <property type="entry name" value="G_ALPHA"/>
    <property type="match status" value="1"/>
</dbReference>
<dbReference type="PANTHER" id="PTHR10218">
    <property type="entry name" value="GTP-BINDING PROTEIN ALPHA SUBUNIT"/>
    <property type="match status" value="1"/>
</dbReference>
<dbReference type="Gene3D" id="1.10.400.10">
    <property type="entry name" value="GI Alpha 1, domain 2-like"/>
    <property type="match status" value="1"/>
</dbReference>
<keyword evidence="6" id="KW-0564">Palmitate</keyword>
<dbReference type="FunFam" id="3.40.50.300:FF:003800">
    <property type="entry name" value="Guanine nucleotide-binding protein G(k) subunit alpha"/>
    <property type="match status" value="1"/>
</dbReference>
<dbReference type="GO" id="GO:0005525">
    <property type="term" value="F:GTP binding"/>
    <property type="evidence" value="ECO:0007669"/>
    <property type="project" value="UniProtKB-KW"/>
</dbReference>
<dbReference type="Proteomes" id="UP000759537">
    <property type="component" value="Unassembled WGS sequence"/>
</dbReference>
<protein>
    <submittedName>
        <fullName evidence="9">Guanine nucleotide binding protein, alpha subunit</fullName>
    </submittedName>
</protein>
<reference evidence="9" key="2">
    <citation type="journal article" date="2020" name="Nat. Commun.">
        <title>Large-scale genome sequencing of mycorrhizal fungi provides insights into the early evolution of symbiotic traits.</title>
        <authorList>
            <person name="Miyauchi S."/>
            <person name="Kiss E."/>
            <person name="Kuo A."/>
            <person name="Drula E."/>
            <person name="Kohler A."/>
            <person name="Sanchez-Garcia M."/>
            <person name="Morin E."/>
            <person name="Andreopoulos B."/>
            <person name="Barry K.W."/>
            <person name="Bonito G."/>
            <person name="Buee M."/>
            <person name="Carver A."/>
            <person name="Chen C."/>
            <person name="Cichocki N."/>
            <person name="Clum A."/>
            <person name="Culley D."/>
            <person name="Crous P.W."/>
            <person name="Fauchery L."/>
            <person name="Girlanda M."/>
            <person name="Hayes R.D."/>
            <person name="Keri Z."/>
            <person name="LaButti K."/>
            <person name="Lipzen A."/>
            <person name="Lombard V."/>
            <person name="Magnuson J."/>
            <person name="Maillard F."/>
            <person name="Murat C."/>
            <person name="Nolan M."/>
            <person name="Ohm R.A."/>
            <person name="Pangilinan J."/>
            <person name="Pereira M.F."/>
            <person name="Perotto S."/>
            <person name="Peter M."/>
            <person name="Pfister S."/>
            <person name="Riley R."/>
            <person name="Sitrit Y."/>
            <person name="Stielow J.B."/>
            <person name="Szollosi G."/>
            <person name="Zifcakova L."/>
            <person name="Stursova M."/>
            <person name="Spatafora J.W."/>
            <person name="Tedersoo L."/>
            <person name="Vaario L.M."/>
            <person name="Yamada A."/>
            <person name="Yan M."/>
            <person name="Wang P."/>
            <person name="Xu J."/>
            <person name="Bruns T."/>
            <person name="Baldrian P."/>
            <person name="Vilgalys R."/>
            <person name="Dunand C."/>
            <person name="Henrissat B."/>
            <person name="Grigoriev I.V."/>
            <person name="Hibbett D."/>
            <person name="Nagy L.G."/>
            <person name="Martin F.M."/>
        </authorList>
    </citation>
    <scope>NUCLEOTIDE SEQUENCE</scope>
    <source>
        <strain evidence="9">Prilba</strain>
    </source>
</reference>
<dbReference type="Pfam" id="PF00503">
    <property type="entry name" value="G-alpha"/>
    <property type="match status" value="1"/>
</dbReference>
<dbReference type="GO" id="GO:0046872">
    <property type="term" value="F:metal ion binding"/>
    <property type="evidence" value="ECO:0007669"/>
    <property type="project" value="UniProtKB-KW"/>
</dbReference>
<evidence type="ECO:0000256" key="8">
    <source>
        <dbReference type="ARBA" id="ARBA00023288"/>
    </source>
</evidence>
<organism evidence="9 10">
    <name type="scientific">Russula ochroleuca</name>
    <dbReference type="NCBI Taxonomy" id="152965"/>
    <lineage>
        <taxon>Eukaryota</taxon>
        <taxon>Fungi</taxon>
        <taxon>Dikarya</taxon>
        <taxon>Basidiomycota</taxon>
        <taxon>Agaricomycotina</taxon>
        <taxon>Agaricomycetes</taxon>
        <taxon>Russulales</taxon>
        <taxon>Russulaceae</taxon>
        <taxon>Russula</taxon>
    </lineage>
</organism>
<dbReference type="CDD" id="cd00066">
    <property type="entry name" value="G-alpha"/>
    <property type="match status" value="1"/>
</dbReference>
<evidence type="ECO:0000256" key="2">
    <source>
        <dbReference type="ARBA" id="ARBA00022723"/>
    </source>
</evidence>
<dbReference type="InterPro" id="IPR011025">
    <property type="entry name" value="GproteinA_insert"/>
</dbReference>
<dbReference type="GO" id="GO:0007189">
    <property type="term" value="P:adenylate cyclase-activating G protein-coupled receptor signaling pathway"/>
    <property type="evidence" value="ECO:0007669"/>
    <property type="project" value="TreeGrafter"/>
</dbReference>
<comment type="caution">
    <text evidence="9">The sequence shown here is derived from an EMBL/GenBank/DDBJ whole genome shotgun (WGS) entry which is preliminary data.</text>
</comment>
<dbReference type="PRINTS" id="PR00318">
    <property type="entry name" value="GPROTEINA"/>
</dbReference>
<dbReference type="GO" id="GO:0005737">
    <property type="term" value="C:cytoplasm"/>
    <property type="evidence" value="ECO:0007669"/>
    <property type="project" value="TreeGrafter"/>
</dbReference>
<keyword evidence="4" id="KW-0460">Magnesium</keyword>
<dbReference type="SUPFAM" id="SSF47895">
    <property type="entry name" value="Transducin (alpha subunit), insertion domain"/>
    <property type="match status" value="1"/>
</dbReference>
<name>A0A9P5MSL3_9AGAM</name>
<keyword evidence="10" id="KW-1185">Reference proteome</keyword>
<dbReference type="GO" id="GO:0031683">
    <property type="term" value="F:G-protein beta/gamma-subunit complex binding"/>
    <property type="evidence" value="ECO:0007669"/>
    <property type="project" value="InterPro"/>
</dbReference>
<dbReference type="Gene3D" id="3.40.50.300">
    <property type="entry name" value="P-loop containing nucleotide triphosphate hydrolases"/>
    <property type="match status" value="1"/>
</dbReference>
<dbReference type="SUPFAM" id="SSF52540">
    <property type="entry name" value="P-loop containing nucleoside triphosphate hydrolases"/>
    <property type="match status" value="1"/>
</dbReference>
<evidence type="ECO:0000256" key="4">
    <source>
        <dbReference type="ARBA" id="ARBA00022842"/>
    </source>
</evidence>
<dbReference type="EMBL" id="WHVB01000013">
    <property type="protein sequence ID" value="KAF8477758.1"/>
    <property type="molecule type" value="Genomic_DNA"/>
</dbReference>
<keyword evidence="3" id="KW-0547">Nucleotide-binding</keyword>